<gene>
    <name evidence="1" type="primary">ORF91095</name>
</gene>
<reference evidence="1" key="1">
    <citation type="submission" date="2014-12" db="EMBL/GenBank/DDBJ databases">
        <title>Insight into the proteome of Arion vulgaris.</title>
        <authorList>
            <person name="Aradska J."/>
            <person name="Bulat T."/>
            <person name="Smidak R."/>
            <person name="Sarate P."/>
            <person name="Gangsoo J."/>
            <person name="Sialana F."/>
            <person name="Bilban M."/>
            <person name="Lubec G."/>
        </authorList>
    </citation>
    <scope>NUCLEOTIDE SEQUENCE</scope>
    <source>
        <tissue evidence="1">Skin</tissue>
    </source>
</reference>
<name>A0A0B7A3C6_9EUPU</name>
<accession>A0A0B7A3C6</accession>
<proteinExistence type="predicted"/>
<dbReference type="EMBL" id="HACG01027575">
    <property type="protein sequence ID" value="CEK74440.1"/>
    <property type="molecule type" value="Transcribed_RNA"/>
</dbReference>
<protein>
    <submittedName>
        <fullName evidence="1">Uncharacterized protein</fullName>
    </submittedName>
</protein>
<organism evidence="1">
    <name type="scientific">Arion vulgaris</name>
    <dbReference type="NCBI Taxonomy" id="1028688"/>
    <lineage>
        <taxon>Eukaryota</taxon>
        <taxon>Metazoa</taxon>
        <taxon>Spiralia</taxon>
        <taxon>Lophotrochozoa</taxon>
        <taxon>Mollusca</taxon>
        <taxon>Gastropoda</taxon>
        <taxon>Heterobranchia</taxon>
        <taxon>Euthyneura</taxon>
        <taxon>Panpulmonata</taxon>
        <taxon>Eupulmonata</taxon>
        <taxon>Stylommatophora</taxon>
        <taxon>Helicina</taxon>
        <taxon>Arionoidea</taxon>
        <taxon>Arionidae</taxon>
        <taxon>Arion</taxon>
    </lineage>
</organism>
<sequence length="83" mass="9332">TAPTEVLHPALSVTILLRVFKSNPQCASMSQFFSIRLSLICFSFPVSYQNPMYGSFLYGLCIPAEYLTYPSSVSAFYYCLHCV</sequence>
<evidence type="ECO:0000313" key="1">
    <source>
        <dbReference type="EMBL" id="CEK74440.1"/>
    </source>
</evidence>
<feature type="non-terminal residue" evidence="1">
    <location>
        <position position="1"/>
    </location>
</feature>
<dbReference type="AlphaFoldDB" id="A0A0B7A3C6"/>